<keyword evidence="1" id="KW-0812">Transmembrane</keyword>
<feature type="transmembrane region" description="Helical" evidence="1">
    <location>
        <begin position="12"/>
        <end position="37"/>
    </location>
</feature>
<keyword evidence="1" id="KW-1133">Transmembrane helix</keyword>
<organism evidence="2">
    <name type="scientific">Solanum chacoense</name>
    <name type="common">Chaco potato</name>
    <dbReference type="NCBI Taxonomy" id="4108"/>
    <lineage>
        <taxon>Eukaryota</taxon>
        <taxon>Viridiplantae</taxon>
        <taxon>Streptophyta</taxon>
        <taxon>Embryophyta</taxon>
        <taxon>Tracheophyta</taxon>
        <taxon>Spermatophyta</taxon>
        <taxon>Magnoliopsida</taxon>
        <taxon>eudicotyledons</taxon>
        <taxon>Gunneridae</taxon>
        <taxon>Pentapetalae</taxon>
        <taxon>asterids</taxon>
        <taxon>lamiids</taxon>
        <taxon>Solanales</taxon>
        <taxon>Solanaceae</taxon>
        <taxon>Solanoideae</taxon>
        <taxon>Solaneae</taxon>
        <taxon>Solanum</taxon>
    </lineage>
</organism>
<feature type="transmembrane region" description="Helical" evidence="1">
    <location>
        <begin position="49"/>
        <end position="70"/>
    </location>
</feature>
<accession>A0A0V0HKP7</accession>
<sequence length="78" mass="9358">MLCFVHILQFSLYFIMFFTVLSLFSLFPFFLGSKLYLLFNVRIEKFAKYVISIEFLVIYIAYLIFFVFVLNSALVEKK</sequence>
<evidence type="ECO:0000313" key="2">
    <source>
        <dbReference type="EMBL" id="JAP21054.1"/>
    </source>
</evidence>
<keyword evidence="1" id="KW-0472">Membrane</keyword>
<proteinExistence type="predicted"/>
<dbReference type="EMBL" id="GEDG01018129">
    <property type="protein sequence ID" value="JAP21054.1"/>
    <property type="molecule type" value="Transcribed_RNA"/>
</dbReference>
<reference evidence="2" key="1">
    <citation type="submission" date="2015-12" db="EMBL/GenBank/DDBJ databases">
        <title>Gene expression during late stages of embryo sac development: a critical building block for successful pollen-pistil interactions.</title>
        <authorList>
            <person name="Liu Y."/>
            <person name="Joly V."/>
            <person name="Sabar M."/>
            <person name="Matton D.P."/>
        </authorList>
    </citation>
    <scope>NUCLEOTIDE SEQUENCE</scope>
</reference>
<evidence type="ECO:0000256" key="1">
    <source>
        <dbReference type="SAM" id="Phobius"/>
    </source>
</evidence>
<protein>
    <submittedName>
        <fullName evidence="2">Putative ovule protein</fullName>
    </submittedName>
</protein>
<dbReference type="AlphaFoldDB" id="A0A0V0HKP7"/>
<name>A0A0V0HKP7_SOLCH</name>